<evidence type="ECO:0000259" key="8">
    <source>
        <dbReference type="Pfam" id="PF06808"/>
    </source>
</evidence>
<organism evidence="9 10">
    <name type="scientific">Paracandidimonas soli</name>
    <dbReference type="NCBI Taxonomy" id="1917182"/>
    <lineage>
        <taxon>Bacteria</taxon>
        <taxon>Pseudomonadati</taxon>
        <taxon>Pseudomonadota</taxon>
        <taxon>Betaproteobacteria</taxon>
        <taxon>Burkholderiales</taxon>
        <taxon>Alcaligenaceae</taxon>
        <taxon>Paracandidimonas</taxon>
    </lineage>
</organism>
<feature type="transmembrane region" description="Helical" evidence="7">
    <location>
        <begin position="60"/>
        <end position="79"/>
    </location>
</feature>
<feature type="transmembrane region" description="Helical" evidence="7">
    <location>
        <begin position="249"/>
        <end position="267"/>
    </location>
</feature>
<feature type="transmembrane region" description="Helical" evidence="7">
    <location>
        <begin position="6"/>
        <end position="39"/>
    </location>
</feature>
<dbReference type="NCBIfam" id="TIGR00786">
    <property type="entry name" value="dctM"/>
    <property type="match status" value="1"/>
</dbReference>
<dbReference type="PANTHER" id="PTHR33362">
    <property type="entry name" value="SIALIC ACID TRAP TRANSPORTER PERMEASE PROTEIN SIAT-RELATED"/>
    <property type="match status" value="1"/>
</dbReference>
<evidence type="ECO:0000256" key="3">
    <source>
        <dbReference type="ARBA" id="ARBA00022519"/>
    </source>
</evidence>
<reference evidence="9 10" key="1">
    <citation type="submission" date="2019-03" db="EMBL/GenBank/DDBJ databases">
        <title>Genomic Encyclopedia of Type Strains, Phase IV (KMG-IV): sequencing the most valuable type-strain genomes for metagenomic binning, comparative biology and taxonomic classification.</title>
        <authorList>
            <person name="Goeker M."/>
        </authorList>
    </citation>
    <scope>NUCLEOTIDE SEQUENCE [LARGE SCALE GENOMIC DNA]</scope>
    <source>
        <strain evidence="9 10">DSM 100048</strain>
    </source>
</reference>
<dbReference type="Pfam" id="PF06808">
    <property type="entry name" value="DctM"/>
    <property type="match status" value="1"/>
</dbReference>
<evidence type="ECO:0000256" key="7">
    <source>
        <dbReference type="RuleBase" id="RU369079"/>
    </source>
</evidence>
<keyword evidence="4 7" id="KW-0812">Transmembrane</keyword>
<gene>
    <name evidence="9" type="ORF">EV686_103313</name>
</gene>
<feature type="transmembrane region" description="Helical" evidence="7">
    <location>
        <begin position="141"/>
        <end position="165"/>
    </location>
</feature>
<feature type="transmembrane region" description="Helical" evidence="7">
    <location>
        <begin position="279"/>
        <end position="306"/>
    </location>
</feature>
<evidence type="ECO:0000256" key="6">
    <source>
        <dbReference type="ARBA" id="ARBA00023136"/>
    </source>
</evidence>
<comment type="function">
    <text evidence="7">Part of the tripartite ATP-independent periplasmic (TRAP) transport system.</text>
</comment>
<evidence type="ECO:0000256" key="2">
    <source>
        <dbReference type="ARBA" id="ARBA00022475"/>
    </source>
</evidence>
<evidence type="ECO:0000313" key="10">
    <source>
        <dbReference type="Proteomes" id="UP000294692"/>
    </source>
</evidence>
<comment type="subcellular location">
    <subcellularLocation>
        <location evidence="1 7">Cell inner membrane</location>
        <topology evidence="1 7">Multi-pass membrane protein</topology>
    </subcellularLocation>
</comment>
<dbReference type="GO" id="GO:0005886">
    <property type="term" value="C:plasma membrane"/>
    <property type="evidence" value="ECO:0007669"/>
    <property type="project" value="UniProtKB-SubCell"/>
</dbReference>
<dbReference type="InterPro" id="IPR010656">
    <property type="entry name" value="DctM"/>
</dbReference>
<accession>A0A4R3V9Q0</accession>
<proteinExistence type="inferred from homology"/>
<dbReference type="EMBL" id="SMBX01000003">
    <property type="protein sequence ID" value="TCV00731.1"/>
    <property type="molecule type" value="Genomic_DNA"/>
</dbReference>
<evidence type="ECO:0000256" key="5">
    <source>
        <dbReference type="ARBA" id="ARBA00022989"/>
    </source>
</evidence>
<evidence type="ECO:0000313" key="9">
    <source>
        <dbReference type="EMBL" id="TCV00731.1"/>
    </source>
</evidence>
<dbReference type="PANTHER" id="PTHR33362:SF5">
    <property type="entry name" value="C4-DICARBOXYLATE TRAP TRANSPORTER LARGE PERMEASE PROTEIN DCTM"/>
    <property type="match status" value="1"/>
</dbReference>
<feature type="domain" description="TRAP C4-dicarboxylate transport system permease DctM subunit" evidence="8">
    <location>
        <begin position="11"/>
        <end position="429"/>
    </location>
</feature>
<keyword evidence="5 7" id="KW-1133">Transmembrane helix</keyword>
<keyword evidence="2" id="KW-1003">Cell membrane</keyword>
<evidence type="ECO:0000256" key="1">
    <source>
        <dbReference type="ARBA" id="ARBA00004429"/>
    </source>
</evidence>
<dbReference type="GO" id="GO:0022857">
    <property type="term" value="F:transmembrane transporter activity"/>
    <property type="evidence" value="ECO:0007669"/>
    <property type="project" value="UniProtKB-UniRule"/>
</dbReference>
<feature type="transmembrane region" description="Helical" evidence="7">
    <location>
        <begin position="99"/>
        <end position="129"/>
    </location>
</feature>
<dbReference type="RefSeq" id="WP_165972552.1">
    <property type="nucleotide sequence ID" value="NZ_JBHRVM010000001.1"/>
</dbReference>
<keyword evidence="10" id="KW-1185">Reference proteome</keyword>
<keyword evidence="6 7" id="KW-0472">Membrane</keyword>
<dbReference type="AlphaFoldDB" id="A0A4R3V9Q0"/>
<dbReference type="PIRSF" id="PIRSF006066">
    <property type="entry name" value="HI0050"/>
    <property type="match status" value="1"/>
</dbReference>
<feature type="transmembrane region" description="Helical" evidence="7">
    <location>
        <begin position="224"/>
        <end position="243"/>
    </location>
</feature>
<feature type="transmembrane region" description="Helical" evidence="7">
    <location>
        <begin position="177"/>
        <end position="199"/>
    </location>
</feature>
<evidence type="ECO:0000256" key="4">
    <source>
        <dbReference type="ARBA" id="ARBA00022692"/>
    </source>
</evidence>
<dbReference type="InterPro" id="IPR004681">
    <property type="entry name" value="TRAP_DctM"/>
</dbReference>
<keyword evidence="7" id="KW-0813">Transport</keyword>
<keyword evidence="3 7" id="KW-0997">Cell inner membrane</keyword>
<name>A0A4R3V9Q0_9BURK</name>
<sequence>MSDVTIGFLGIGLLLVLLVLRFPVWAALACSGAAGLTYIRGWGSTVNALSNGPWSTVSSYVLSAVPLFILMGSLAYYSGVTQGAFHAAYQWLGRLRGGLAMTVIAASGVFAATTGSSVASAATMGRVAFPEMKRYNYSLKLGAGAIAAGGLLGIMIPPSIIFIIYASMAEVSVSEQLLAGLFPGLLTILVFMLGISLICHIDKDAGPPAPAIPLRQALAALKQFWGAFVLMVVVIGGIYSGIFTPTESAGVGAFVALIIMVCTRRAGWKTLLSDIIESLISMSVSTAMIFALLIGASIFSIFLSLAGLPQALIGLVNGLDVSPLTVLLIVLALYLPIGMFLDSISSLIVTIPIVLPVIKALEMDPVWFGVLVCLMIEIGLLTPPVGMNVFVVKGTAPPELSLPDVYWSVIPFILMLLLVLALLIAFPEISLWLPANSRGD</sequence>
<feature type="transmembrane region" description="Helical" evidence="7">
    <location>
        <begin position="366"/>
        <end position="385"/>
    </location>
</feature>
<feature type="transmembrane region" description="Helical" evidence="7">
    <location>
        <begin position="326"/>
        <end position="354"/>
    </location>
</feature>
<protein>
    <recommendedName>
        <fullName evidence="7">TRAP transporter large permease protein</fullName>
    </recommendedName>
</protein>
<comment type="subunit">
    <text evidence="7">The complex comprises the extracytoplasmic solute receptor protein and the two transmembrane proteins.</text>
</comment>
<comment type="caution">
    <text evidence="9">The sequence shown here is derived from an EMBL/GenBank/DDBJ whole genome shotgun (WGS) entry which is preliminary data.</text>
</comment>
<comment type="similarity">
    <text evidence="7">Belongs to the TRAP transporter large permease family.</text>
</comment>
<dbReference type="Proteomes" id="UP000294692">
    <property type="component" value="Unassembled WGS sequence"/>
</dbReference>
<feature type="transmembrane region" description="Helical" evidence="7">
    <location>
        <begin position="405"/>
        <end position="426"/>
    </location>
</feature>